<dbReference type="GO" id="GO:0005524">
    <property type="term" value="F:ATP binding"/>
    <property type="evidence" value="ECO:0007669"/>
    <property type="project" value="UniProtKB-UniRule"/>
</dbReference>
<reference evidence="36 37" key="1">
    <citation type="journal article" date="2015" name="Parasit. Vectors">
        <title>Draft genome of the scabies mite.</title>
        <authorList>
            <person name="Rider S.D.Jr."/>
            <person name="Morgan M.S."/>
            <person name="Arlian L.G."/>
        </authorList>
    </citation>
    <scope>NUCLEOTIDE SEQUENCE [LARGE SCALE GENOMIC DNA]</scope>
    <source>
        <strain evidence="36">Arlian Lab</strain>
    </source>
</reference>
<dbReference type="InterPro" id="IPR023211">
    <property type="entry name" value="DNA_pol_palm_dom_sf"/>
</dbReference>
<dbReference type="InterPro" id="IPR006134">
    <property type="entry name" value="DNA-dir_DNA_pol_B_multi_dom"/>
</dbReference>
<keyword evidence="8" id="KW-0853">WD repeat</keyword>
<dbReference type="GO" id="GO:0003777">
    <property type="term" value="F:microtubule motor activity"/>
    <property type="evidence" value="ECO:0007669"/>
    <property type="project" value="InterPro"/>
</dbReference>
<evidence type="ECO:0000256" key="16">
    <source>
        <dbReference type="ARBA" id="ARBA00022741"/>
    </source>
</evidence>
<dbReference type="GO" id="GO:0008296">
    <property type="term" value="F:3'-5'-DNA exonuclease activity"/>
    <property type="evidence" value="ECO:0007669"/>
    <property type="project" value="TreeGrafter"/>
</dbReference>
<dbReference type="FunFam" id="1.10.132.60:FF:000001">
    <property type="entry name" value="DNA polymerase"/>
    <property type="match status" value="1"/>
</dbReference>
<evidence type="ECO:0000256" key="24">
    <source>
        <dbReference type="ARBA" id="ARBA00023014"/>
    </source>
</evidence>
<keyword evidence="24" id="KW-0411">Iron-sulfur</keyword>
<dbReference type="GO" id="GO:0051539">
    <property type="term" value="F:4 iron, 4 sulfur cluster binding"/>
    <property type="evidence" value="ECO:0007669"/>
    <property type="project" value="UniProtKB-KW"/>
</dbReference>
<dbReference type="Pfam" id="PF14260">
    <property type="entry name" value="zf-C4pol"/>
    <property type="match status" value="1"/>
</dbReference>
<evidence type="ECO:0000256" key="1">
    <source>
        <dbReference type="ARBA" id="ARBA00001966"/>
    </source>
</evidence>
<dbReference type="Gene3D" id="1.10.132.60">
    <property type="entry name" value="DNA polymerase family B, C-terminal domain"/>
    <property type="match status" value="1"/>
</dbReference>
<keyword evidence="10" id="KW-0548">Nucleotidyltransferase</keyword>
<keyword evidence="16 33" id="KW-0547">Nucleotide-binding</keyword>
<dbReference type="GO" id="GO:0007018">
    <property type="term" value="P:microtubule-based movement"/>
    <property type="evidence" value="ECO:0007669"/>
    <property type="project" value="InterPro"/>
</dbReference>
<keyword evidence="28" id="KW-0206">Cytoskeleton</keyword>
<name>A0A132A1H7_SARSC</name>
<dbReference type="InterPro" id="IPR043502">
    <property type="entry name" value="DNA/RNA_pol_sf"/>
</dbReference>
<protein>
    <recommendedName>
        <fullName evidence="30">DNA polymerase delta catalytic subunit</fullName>
        <ecNumber evidence="5">2.7.7.7</ecNumber>
    </recommendedName>
    <alternativeName>
        <fullName evidence="31">3'-5' exodeoxyribonuclease</fullName>
    </alternativeName>
</protein>
<dbReference type="GO" id="GO:0008270">
    <property type="term" value="F:zinc ion binding"/>
    <property type="evidence" value="ECO:0007669"/>
    <property type="project" value="UniProtKB-KW"/>
</dbReference>
<evidence type="ECO:0000256" key="11">
    <source>
        <dbReference type="ARBA" id="ARBA00022701"/>
    </source>
</evidence>
<keyword evidence="14" id="KW-0479">Metal-binding</keyword>
<dbReference type="GO" id="GO:0003887">
    <property type="term" value="F:DNA-directed DNA polymerase activity"/>
    <property type="evidence" value="ECO:0007669"/>
    <property type="project" value="UniProtKB-KW"/>
</dbReference>
<dbReference type="PANTHER" id="PTHR10322">
    <property type="entry name" value="DNA POLYMERASE CATALYTIC SUBUNIT"/>
    <property type="match status" value="1"/>
</dbReference>
<evidence type="ECO:0000256" key="22">
    <source>
        <dbReference type="ARBA" id="ARBA00022932"/>
    </source>
</evidence>
<dbReference type="Pfam" id="PF25764">
    <property type="entry name" value="KIF21A_4th"/>
    <property type="match status" value="1"/>
</dbReference>
<evidence type="ECO:0000256" key="3">
    <source>
        <dbReference type="ARBA" id="ARBA00004245"/>
    </source>
</evidence>
<keyword evidence="11" id="KW-0493">Microtubule</keyword>
<dbReference type="SMART" id="SM00129">
    <property type="entry name" value="KISc"/>
    <property type="match status" value="1"/>
</dbReference>
<evidence type="ECO:0000256" key="23">
    <source>
        <dbReference type="ARBA" id="ARBA00023004"/>
    </source>
</evidence>
<dbReference type="GO" id="GO:0006297">
    <property type="term" value="P:nucleotide-excision repair, DNA gap filling"/>
    <property type="evidence" value="ECO:0007669"/>
    <property type="project" value="TreeGrafter"/>
</dbReference>
<dbReference type="VEuPathDB" id="VectorBase:SSCA001289"/>
<dbReference type="SUPFAM" id="SSF56672">
    <property type="entry name" value="DNA/RNA polymerases"/>
    <property type="match status" value="1"/>
</dbReference>
<feature type="coiled-coil region" evidence="34">
    <location>
        <begin position="1611"/>
        <end position="1718"/>
    </location>
</feature>
<evidence type="ECO:0000256" key="35">
    <source>
        <dbReference type="SAM" id="MobiDB-lite"/>
    </source>
</evidence>
<dbReference type="InterPro" id="IPR036961">
    <property type="entry name" value="Kinesin_motor_dom_sf"/>
</dbReference>
<dbReference type="PANTHER" id="PTHR10322:SF23">
    <property type="entry name" value="DNA POLYMERASE DELTA CATALYTIC SUBUNIT"/>
    <property type="match status" value="1"/>
</dbReference>
<evidence type="ECO:0000256" key="7">
    <source>
        <dbReference type="ARBA" id="ARBA00022490"/>
    </source>
</evidence>
<dbReference type="GO" id="GO:0005874">
    <property type="term" value="C:microtubule"/>
    <property type="evidence" value="ECO:0007669"/>
    <property type="project" value="UniProtKB-KW"/>
</dbReference>
<keyword evidence="12" id="KW-0235">DNA replication</keyword>
<evidence type="ECO:0000256" key="25">
    <source>
        <dbReference type="ARBA" id="ARBA00023054"/>
    </source>
</evidence>
<dbReference type="PROSITE" id="PS00116">
    <property type="entry name" value="DNA_POLYMERASE_B"/>
    <property type="match status" value="1"/>
</dbReference>
<dbReference type="Gene3D" id="3.90.1600.10">
    <property type="entry name" value="Palm domain of DNA polymerase"/>
    <property type="match status" value="1"/>
</dbReference>
<dbReference type="Gene3D" id="3.40.850.10">
    <property type="entry name" value="Kinesin motor domain"/>
    <property type="match status" value="1"/>
</dbReference>
<evidence type="ECO:0000256" key="2">
    <source>
        <dbReference type="ARBA" id="ARBA00004123"/>
    </source>
</evidence>
<dbReference type="PRINTS" id="PR00380">
    <property type="entry name" value="KINESINHEAVY"/>
</dbReference>
<dbReference type="InterPro" id="IPR042087">
    <property type="entry name" value="DNA_pol_B_thumb"/>
</dbReference>
<evidence type="ECO:0000256" key="14">
    <source>
        <dbReference type="ARBA" id="ARBA00022723"/>
    </source>
</evidence>
<comment type="caution">
    <text evidence="36">The sequence shown here is derived from an EMBL/GenBank/DDBJ whole genome shotgun (WGS) entry which is preliminary data.</text>
</comment>
<dbReference type="CDD" id="cd05777">
    <property type="entry name" value="DNA_polB_delta_exo"/>
    <property type="match status" value="1"/>
</dbReference>
<comment type="subcellular location">
    <subcellularLocation>
        <location evidence="3">Cytoplasm</location>
        <location evidence="3">Cytoskeleton</location>
    </subcellularLocation>
    <subcellularLocation>
        <location evidence="2">Nucleus</location>
    </subcellularLocation>
</comment>
<feature type="compositionally biased region" description="Acidic residues" evidence="35">
    <location>
        <begin position="1589"/>
        <end position="1606"/>
    </location>
</feature>
<keyword evidence="26" id="KW-0238">DNA-binding</keyword>
<dbReference type="InterPro" id="IPR017964">
    <property type="entry name" value="DNA-dir_DNA_pol_B_CS"/>
</dbReference>
<dbReference type="OrthoDB" id="2414538at2759"/>
<dbReference type="InterPro" id="IPR025687">
    <property type="entry name" value="Znf-C4pol"/>
</dbReference>
<dbReference type="InterPro" id="IPR036397">
    <property type="entry name" value="RNaseH_sf"/>
</dbReference>
<evidence type="ECO:0000256" key="5">
    <source>
        <dbReference type="ARBA" id="ARBA00012417"/>
    </source>
</evidence>
<proteinExistence type="inferred from homology"/>
<evidence type="ECO:0000256" key="29">
    <source>
        <dbReference type="ARBA" id="ARBA00023242"/>
    </source>
</evidence>
<feature type="binding site" evidence="33">
    <location>
        <begin position="1119"/>
        <end position="1126"/>
    </location>
    <ligand>
        <name>ATP</name>
        <dbReference type="ChEBI" id="CHEBI:30616"/>
    </ligand>
</feature>
<evidence type="ECO:0000256" key="18">
    <source>
        <dbReference type="ARBA" id="ARBA00022801"/>
    </source>
</evidence>
<keyword evidence="15" id="KW-0677">Repeat</keyword>
<dbReference type="EMBL" id="JXLN01010012">
    <property type="protein sequence ID" value="KPM04898.1"/>
    <property type="molecule type" value="Genomic_DNA"/>
</dbReference>
<evidence type="ECO:0000313" key="37">
    <source>
        <dbReference type="Proteomes" id="UP000616769"/>
    </source>
</evidence>
<dbReference type="Gene3D" id="3.30.420.10">
    <property type="entry name" value="Ribonuclease H-like superfamily/Ribonuclease H"/>
    <property type="match status" value="1"/>
</dbReference>
<keyword evidence="21 33" id="KW-0067">ATP-binding</keyword>
<evidence type="ECO:0000256" key="13">
    <source>
        <dbReference type="ARBA" id="ARBA00022722"/>
    </source>
</evidence>
<dbReference type="InterPro" id="IPR056532">
    <property type="entry name" value="KIF21A/B_hel_2"/>
</dbReference>
<dbReference type="InterPro" id="IPR006172">
    <property type="entry name" value="DNA-dir_DNA_pol_B"/>
</dbReference>
<dbReference type="CDD" id="cd01372">
    <property type="entry name" value="KISc_KIF4"/>
    <property type="match status" value="1"/>
</dbReference>
<dbReference type="CDD" id="cd05533">
    <property type="entry name" value="POLBc_delta"/>
    <property type="match status" value="1"/>
</dbReference>
<sequence length="2095" mass="241221">MDIENDFDFAEETIEDDQTVSNEILPEEEAPETKRVHTKWCRPEMKPIDPQNDGIVFQQIEIDYYIGQARSDMPGPSDGPMPIMRIYGVTKDDLSITAHIHGFAPYFYVTAPKAFDPNQCKKLLERLNKLILADLRSNPENVSNAVLAVELVKKRSLYGYQGLEKQTFLKITVCLPQLISVAARIITTTNLLGENEIHCYESNFEFEVRFMVDRKVVGCCWIELLPKTYIIRAKDEYTSRCQIEVDVPFDKFIAHEPEAQWSTIAPFRVLSFDIECAGRKGVFPEPEHDPVIQIANYVIRQGESEPFIRIIFCLKSCLPIVDHEVCCYDDEKKLLNAWADFVREVDPDIITGYNIQNFDLGYLIERAKVLKSTTFSYLGRIKRTPTRVRRAILQSKQLGKRENKVINIEGRVKFDLLLVILRDYKLRSYTLNAVSYQFLNEQKEDVHHSIITDLQNGNEQTRKRLAIYCLKDALLPLKLIEKLMSLINYMEMARVTGVPLSYLLARGQQIKVVSQLLRKASEQDFIMPAVKPQQGEDFSGALVIEPIRGYYGVPIATLDFASLYPSIMMAHNLCYTTLLTSQQIHSMDPESYVRTPSGSYFLKQHIQKGLLPEILEQLLSARKRAKIDLKKETDPFKKKVLDGRQLALKISANSVYGFTGAQVGKLPCLEISQSVTAFGRVMIDKTKNLVQSIYSIKNGHPKDSQVIYGDTDSVMVNFGVETVQEAMKLGKEAAEKISETFEKPIKLEFEKVYYPYLLINKKRYAGLFWTRPEKFDKMDCKGIETVRRDNCKLVANLISTCLHKILVDRDPDDAVNHAKSVISDLLCNRVDISNLIITKELTKSDHEYAAKQAHVELANRMAKRDAGSAPKLGDRVPFVIIAASKGTPAYMKSEDPLYVLENRIPIDTQYYLDNQISKPLIRIFEPIFREKTESVLLRGDHTRTKSVLTSKVGALFKYTSKKETCIKCKTSLPDNHKFATCDHCAKDEQNLYQNEIGKMKHFEEKFSKLWTQCQRCQGNLMEEVICTSCDCPIFYMRKKVKYDLAEQQKIIQRFGIDMCNICTRVTPGEPQIFLGHDKAFTFDHVFDMISKQSDVYESCVKTLIEGCFDGFNATVLAYGQTGSGKTYTMGTGFDISYPEHQRGIIPRAVEHLFNGIRSRQEFARKEGREVPEFTVTAQFIEIYNEELIDLLAEKRNKNNIRIHEDLKKGITLVGVESRLVTSAEETLQCLKSGSLFRTTGATLMNSESSRSHAIFTLFIKQSRVDIIKNHDSEDQCDVNVNMNVIDKEVVTLTAKFNFVDLAGSERLSRTGAVGERAREGISINSGLLHLGNVISALGDRSKKITHVPYRDSKLTRVLQDSLGGNSVTTMIACISPCDRDFVETLNTLRYANRAKNIKNKIVANQDSQTQLINDLRRQLQQLQLENQELRQGKLFVKNDGEVELNDVYHENTMLQRELNNAQIRIKALNTRLENVNDENVILKERIAKFSINDHLNDGGNNAEDFTESLIKGYLKEINNLRSKVVENEHTITYYRRQLNLQEMGSDDGGFSSNFIEKTKHEIEMGKSFYQQLNNSLNSADTNGNRLSDELDEENDDYSNSDEEPEELEKKIANHKAELSDIIENLAAKERMIEEFEAKERHIHEMTEKYEQRIASFKMKIKQVEEERDTLLNKIKKESKEDHVFKAKKEEYEKKLAALQNEVRRFERLKREHQSTLNKLKLSTEQMKKSRQEALEAKKAHVKLITKMKEQMNMHNKEMQKNRLMINKLTREDYKKVVKIRDLEVQSNQQKKMLQRKDEEIKTLKRMVKPMSDRVAGRFHKRHINGSTPQKARNKWHVFEAKFNKIVAQRMLFETEEKKLERFLQERQKCIDLLNTMKESPTIDDDNLENLQTNIDYLSKCIEDTQNVIMQLEDENINIEQLFNTLDSDEVIYVMDKLANSAINYAIIASQHEEELKEKTANLNDLANENNLQTQLLNYMVSNVQLKHRDDDEELYAAIPDTKTSTDKFRRLTMTPSDLLKADFGTKNDSRNKKNYDDKITTIPEITKTSFNDDLNKSMIIEPFENDNIELESDKESDLNSTYCVEKSIRATFKTR</sequence>
<dbReference type="NCBIfam" id="TIGR00592">
    <property type="entry name" value="pol2"/>
    <property type="match status" value="1"/>
</dbReference>
<keyword evidence="29" id="KW-0539">Nucleus</keyword>
<keyword evidence="13" id="KW-0540">Nuclease</keyword>
<comment type="catalytic activity">
    <reaction evidence="32">
        <text>DNA(n) + a 2'-deoxyribonucleoside 5'-triphosphate = DNA(n+1) + diphosphate</text>
        <dbReference type="Rhea" id="RHEA:22508"/>
        <dbReference type="Rhea" id="RHEA-COMP:17339"/>
        <dbReference type="Rhea" id="RHEA-COMP:17340"/>
        <dbReference type="ChEBI" id="CHEBI:33019"/>
        <dbReference type="ChEBI" id="CHEBI:61560"/>
        <dbReference type="ChEBI" id="CHEBI:173112"/>
        <dbReference type="EC" id="2.7.7.7"/>
    </reaction>
</comment>
<feature type="coiled-coil region" evidence="34">
    <location>
        <begin position="1405"/>
        <end position="1492"/>
    </location>
</feature>
<evidence type="ECO:0000256" key="33">
    <source>
        <dbReference type="PROSITE-ProRule" id="PRU00283"/>
    </source>
</evidence>
<dbReference type="PROSITE" id="PS00411">
    <property type="entry name" value="KINESIN_MOTOR_1"/>
    <property type="match status" value="1"/>
</dbReference>
<dbReference type="Pfam" id="PF24055">
    <property type="entry name" value="POL3_N"/>
    <property type="match status" value="1"/>
</dbReference>
<dbReference type="SUPFAM" id="SSF53098">
    <property type="entry name" value="Ribonuclease H-like"/>
    <property type="match status" value="1"/>
</dbReference>
<dbReference type="InterPro" id="IPR027417">
    <property type="entry name" value="P-loop_NTPase"/>
</dbReference>
<evidence type="ECO:0000256" key="26">
    <source>
        <dbReference type="ARBA" id="ARBA00023125"/>
    </source>
</evidence>
<gene>
    <name evidence="36" type="ORF">QR98_0033530</name>
</gene>
<keyword evidence="6" id="KW-0004">4Fe-4S</keyword>
<keyword evidence="19" id="KW-0862">Zinc</keyword>
<evidence type="ECO:0000256" key="31">
    <source>
        <dbReference type="ARBA" id="ARBA00042791"/>
    </source>
</evidence>
<feature type="region of interest" description="Disordered" evidence="35">
    <location>
        <begin position="1574"/>
        <end position="1607"/>
    </location>
</feature>
<evidence type="ECO:0000256" key="9">
    <source>
        <dbReference type="ARBA" id="ARBA00022679"/>
    </source>
</evidence>
<evidence type="ECO:0000256" key="8">
    <source>
        <dbReference type="ARBA" id="ARBA00022574"/>
    </source>
</evidence>
<dbReference type="GO" id="GO:0045004">
    <property type="term" value="P:DNA replication proofreading"/>
    <property type="evidence" value="ECO:0007669"/>
    <property type="project" value="TreeGrafter"/>
</dbReference>
<dbReference type="Gene3D" id="1.10.287.690">
    <property type="entry name" value="Helix hairpin bin"/>
    <property type="match status" value="1"/>
</dbReference>
<dbReference type="FunFam" id="1.10.287.690:FF:000001">
    <property type="entry name" value="DNA polymerase"/>
    <property type="match status" value="1"/>
</dbReference>
<evidence type="ECO:0000256" key="28">
    <source>
        <dbReference type="ARBA" id="ARBA00023212"/>
    </source>
</evidence>
<dbReference type="FunFam" id="3.30.420.10:FF:000351">
    <property type="entry name" value="DNA polymerase"/>
    <property type="match status" value="1"/>
</dbReference>
<keyword evidence="25 34" id="KW-0175">Coiled coil</keyword>
<evidence type="ECO:0000256" key="32">
    <source>
        <dbReference type="ARBA" id="ARBA00049244"/>
    </source>
</evidence>
<feature type="coiled-coil region" evidence="34">
    <location>
        <begin position="1948"/>
        <end position="1975"/>
    </location>
</feature>
<keyword evidence="9" id="KW-0808">Transferase</keyword>
<dbReference type="GO" id="GO:0043625">
    <property type="term" value="C:delta DNA polymerase complex"/>
    <property type="evidence" value="ECO:0007669"/>
    <property type="project" value="TreeGrafter"/>
</dbReference>
<keyword evidence="20" id="KW-0269">Exonuclease</keyword>
<evidence type="ECO:0000256" key="27">
    <source>
        <dbReference type="ARBA" id="ARBA00023175"/>
    </source>
</evidence>
<evidence type="ECO:0000256" key="21">
    <source>
        <dbReference type="ARBA" id="ARBA00022840"/>
    </source>
</evidence>
<organism evidence="36 37">
    <name type="scientific">Sarcoptes scabiei</name>
    <name type="common">Itch mite</name>
    <name type="synonym">Acarus scabiei</name>
    <dbReference type="NCBI Taxonomy" id="52283"/>
    <lineage>
        <taxon>Eukaryota</taxon>
        <taxon>Metazoa</taxon>
        <taxon>Ecdysozoa</taxon>
        <taxon>Arthropoda</taxon>
        <taxon>Chelicerata</taxon>
        <taxon>Arachnida</taxon>
        <taxon>Acari</taxon>
        <taxon>Acariformes</taxon>
        <taxon>Sarcoptiformes</taxon>
        <taxon>Astigmata</taxon>
        <taxon>Psoroptidia</taxon>
        <taxon>Sarcoptoidea</taxon>
        <taxon>Sarcoptidae</taxon>
        <taxon>Sarcoptinae</taxon>
        <taxon>Sarcoptes</taxon>
    </lineage>
</organism>
<accession>A0A132A1H7</accession>
<dbReference type="SUPFAM" id="SSF52540">
    <property type="entry name" value="P-loop containing nucleoside triphosphate hydrolases"/>
    <property type="match status" value="1"/>
</dbReference>
<dbReference type="InterPro" id="IPR019821">
    <property type="entry name" value="Kinesin_motor_CS"/>
</dbReference>
<feature type="compositionally biased region" description="Polar residues" evidence="35">
    <location>
        <begin position="1574"/>
        <end position="1585"/>
    </location>
</feature>
<dbReference type="Pfam" id="PF00225">
    <property type="entry name" value="Kinesin"/>
    <property type="match status" value="1"/>
</dbReference>
<evidence type="ECO:0000256" key="34">
    <source>
        <dbReference type="SAM" id="Coils"/>
    </source>
</evidence>
<dbReference type="GO" id="GO:0008017">
    <property type="term" value="F:microtubule binding"/>
    <property type="evidence" value="ECO:0007669"/>
    <property type="project" value="InterPro"/>
</dbReference>
<keyword evidence="7" id="KW-0963">Cytoplasm</keyword>
<dbReference type="Gene3D" id="2.40.50.730">
    <property type="match status" value="2"/>
</dbReference>
<evidence type="ECO:0000256" key="19">
    <source>
        <dbReference type="ARBA" id="ARBA00022833"/>
    </source>
</evidence>
<evidence type="ECO:0000256" key="15">
    <source>
        <dbReference type="ARBA" id="ARBA00022737"/>
    </source>
</evidence>
<evidence type="ECO:0000256" key="20">
    <source>
        <dbReference type="ARBA" id="ARBA00022839"/>
    </source>
</evidence>
<evidence type="ECO:0000256" key="12">
    <source>
        <dbReference type="ARBA" id="ARBA00022705"/>
    </source>
</evidence>
<dbReference type="Pfam" id="PF00136">
    <property type="entry name" value="DNA_pol_B"/>
    <property type="match status" value="1"/>
</dbReference>
<dbReference type="InterPro" id="IPR056435">
    <property type="entry name" value="DPOD/Z_N"/>
</dbReference>
<dbReference type="SMART" id="SM00486">
    <property type="entry name" value="POLBc"/>
    <property type="match status" value="1"/>
</dbReference>
<dbReference type="GO" id="GO:0003677">
    <property type="term" value="F:DNA binding"/>
    <property type="evidence" value="ECO:0007669"/>
    <property type="project" value="UniProtKB-KW"/>
</dbReference>
<comment type="similarity">
    <text evidence="4">Belongs to the DNA polymerase type-B family.</text>
</comment>
<keyword evidence="27 33" id="KW-0505">Motor protein</keyword>
<evidence type="ECO:0000256" key="30">
    <source>
        <dbReference type="ARBA" id="ARBA00024411"/>
    </source>
</evidence>
<dbReference type="InterPro" id="IPR006133">
    <property type="entry name" value="DNA-dir_DNA_pol_B_exonuc"/>
</dbReference>
<evidence type="ECO:0000256" key="4">
    <source>
        <dbReference type="ARBA" id="ARBA00005755"/>
    </source>
</evidence>
<dbReference type="InterPro" id="IPR012337">
    <property type="entry name" value="RNaseH-like_sf"/>
</dbReference>
<comment type="cofactor">
    <cofactor evidence="1">
        <name>[4Fe-4S] cluster</name>
        <dbReference type="ChEBI" id="CHEBI:49883"/>
    </cofactor>
</comment>
<dbReference type="PROSITE" id="PS50067">
    <property type="entry name" value="KINESIN_MOTOR_2"/>
    <property type="match status" value="1"/>
</dbReference>
<feature type="coiled-coil region" evidence="34">
    <location>
        <begin position="1779"/>
        <end position="1806"/>
    </location>
</feature>
<evidence type="ECO:0000256" key="10">
    <source>
        <dbReference type="ARBA" id="ARBA00022695"/>
    </source>
</evidence>
<keyword evidence="17" id="KW-0863">Zinc-finger</keyword>
<dbReference type="Pfam" id="PF03104">
    <property type="entry name" value="DNA_pol_B_exo1"/>
    <property type="match status" value="1"/>
</dbReference>
<dbReference type="Pfam" id="PF23203">
    <property type="entry name" value="KIF21A"/>
    <property type="match status" value="1"/>
</dbReference>
<dbReference type="FunFam" id="3.40.850.10:FF:000011">
    <property type="entry name" value="Kinesin family member 21A"/>
    <property type="match status" value="1"/>
</dbReference>
<dbReference type="InterPro" id="IPR001752">
    <property type="entry name" value="Kinesin_motor_dom"/>
</dbReference>
<keyword evidence="23" id="KW-0408">Iron</keyword>
<comment type="similarity">
    <text evidence="33">Belongs to the TRAFAC class myosin-kinesin ATPase superfamily. Kinesin family.</text>
</comment>
<dbReference type="GO" id="GO:0006287">
    <property type="term" value="P:base-excision repair, gap-filling"/>
    <property type="evidence" value="ECO:0007669"/>
    <property type="project" value="TreeGrafter"/>
</dbReference>
<evidence type="ECO:0000256" key="6">
    <source>
        <dbReference type="ARBA" id="ARBA00022485"/>
    </source>
</evidence>
<keyword evidence="22" id="KW-0239">DNA-directed DNA polymerase</keyword>
<evidence type="ECO:0000313" key="36">
    <source>
        <dbReference type="EMBL" id="KPM04898.1"/>
    </source>
</evidence>
<dbReference type="InterPro" id="IPR050240">
    <property type="entry name" value="DNA_pol_type-B"/>
</dbReference>
<evidence type="ECO:0000256" key="17">
    <source>
        <dbReference type="ARBA" id="ARBA00022771"/>
    </source>
</evidence>
<dbReference type="Proteomes" id="UP000616769">
    <property type="component" value="Unassembled WGS sequence"/>
</dbReference>
<dbReference type="EC" id="2.7.7.7" evidence="5"/>
<keyword evidence="18" id="KW-0378">Hydrolase</keyword>